<sequence>MSTTQDNTLKTKFGTIQISQDEGAGDFDTIPIIDLTRMRSADIEDRKALALEIRDVCINVGFFYIKNHGVDSELIKEIHATAKEYFALPLEKKKANARANSSVFRGYTPVFEEFSQLDHSVGSLCESFDIGYELAGDPLAKPGDTLSMAQSDMYGENVWPDSEVIPTFKSSYLRYFRAMLTLSRDLLQIFALALDLPESFFDSVTTRPGCMSRIIHYPPQPIPDGNHPGIAPHTDFECFTILCQDDVRALQVLNQSNRWVTAEPIPDHFVVNIGDFMRFWTNGLFRSTMHKATNLTGRDRYSVPFFFGVNFDAMISVLDHGATQKSDAGVKPQSIMAGDYIRRQLEAIYEKPLEVPQSTGAIMQIPV</sequence>
<name>A0ABR3PA44_9PEZI</name>
<keyword evidence="5" id="KW-1185">Reference proteome</keyword>
<evidence type="ECO:0000259" key="3">
    <source>
        <dbReference type="PROSITE" id="PS51471"/>
    </source>
</evidence>
<dbReference type="InterPro" id="IPR044861">
    <property type="entry name" value="IPNS-like_FE2OG_OXY"/>
</dbReference>
<dbReference type="InterPro" id="IPR005123">
    <property type="entry name" value="Oxoglu/Fe-dep_dioxygenase_dom"/>
</dbReference>
<evidence type="ECO:0000256" key="1">
    <source>
        <dbReference type="ARBA" id="ARBA00008056"/>
    </source>
</evidence>
<dbReference type="InterPro" id="IPR027443">
    <property type="entry name" value="IPNS-like_sf"/>
</dbReference>
<dbReference type="RefSeq" id="XP_069199323.1">
    <property type="nucleotide sequence ID" value="XM_069342818.1"/>
</dbReference>
<dbReference type="InterPro" id="IPR026992">
    <property type="entry name" value="DIOX_N"/>
</dbReference>
<dbReference type="Pfam" id="PF03171">
    <property type="entry name" value="2OG-FeII_Oxy"/>
    <property type="match status" value="1"/>
</dbReference>
<dbReference type="Gene3D" id="2.60.120.330">
    <property type="entry name" value="B-lactam Antibiotic, Isopenicillin N Synthase, Chain"/>
    <property type="match status" value="1"/>
</dbReference>
<evidence type="ECO:0000256" key="2">
    <source>
        <dbReference type="RuleBase" id="RU003682"/>
    </source>
</evidence>
<keyword evidence="2" id="KW-0560">Oxidoreductase</keyword>
<feature type="domain" description="Fe2OG dioxygenase" evidence="3">
    <location>
        <begin position="206"/>
        <end position="309"/>
    </location>
</feature>
<dbReference type="PANTHER" id="PTHR47990">
    <property type="entry name" value="2-OXOGLUTARATE (2OG) AND FE(II)-DEPENDENT OXYGENASE SUPERFAMILY PROTEIN-RELATED"/>
    <property type="match status" value="1"/>
</dbReference>
<protein>
    <recommendedName>
        <fullName evidence="3">Fe2OG dioxygenase domain-containing protein</fullName>
    </recommendedName>
</protein>
<dbReference type="InterPro" id="IPR050231">
    <property type="entry name" value="Iron_ascorbate_oxido_reductase"/>
</dbReference>
<dbReference type="PROSITE" id="PS51471">
    <property type="entry name" value="FE2OG_OXY"/>
    <property type="match status" value="1"/>
</dbReference>
<comment type="similarity">
    <text evidence="1 2">Belongs to the iron/ascorbate-dependent oxidoreductase family.</text>
</comment>
<evidence type="ECO:0000313" key="4">
    <source>
        <dbReference type="EMBL" id="KAL1303048.1"/>
    </source>
</evidence>
<dbReference type="SUPFAM" id="SSF51197">
    <property type="entry name" value="Clavaminate synthase-like"/>
    <property type="match status" value="1"/>
</dbReference>
<evidence type="ECO:0000313" key="5">
    <source>
        <dbReference type="Proteomes" id="UP001562354"/>
    </source>
</evidence>
<dbReference type="GeneID" id="95977059"/>
<accession>A0ABR3PA44</accession>
<dbReference type="Pfam" id="PF14226">
    <property type="entry name" value="DIOX_N"/>
    <property type="match status" value="1"/>
</dbReference>
<dbReference type="EMBL" id="JBFMKM010000012">
    <property type="protein sequence ID" value="KAL1303048.1"/>
    <property type="molecule type" value="Genomic_DNA"/>
</dbReference>
<comment type="caution">
    <text evidence="4">The sequence shown here is derived from an EMBL/GenBank/DDBJ whole genome shotgun (WGS) entry which is preliminary data.</text>
</comment>
<keyword evidence="2" id="KW-0479">Metal-binding</keyword>
<reference evidence="4 5" key="1">
    <citation type="submission" date="2024-07" db="EMBL/GenBank/DDBJ databases">
        <title>Draft sequence of the Neodothiora populina.</title>
        <authorList>
            <person name="Drown D.D."/>
            <person name="Schuette U.S."/>
            <person name="Buechlein A.B."/>
            <person name="Rusch D.R."/>
            <person name="Winton L.W."/>
            <person name="Adams G.A."/>
        </authorList>
    </citation>
    <scope>NUCLEOTIDE SEQUENCE [LARGE SCALE GENOMIC DNA]</scope>
    <source>
        <strain evidence="4 5">CPC 39397</strain>
    </source>
</reference>
<dbReference type="PRINTS" id="PR00682">
    <property type="entry name" value="IPNSYNTHASE"/>
</dbReference>
<keyword evidence="2" id="KW-0408">Iron</keyword>
<dbReference type="Proteomes" id="UP001562354">
    <property type="component" value="Unassembled WGS sequence"/>
</dbReference>
<proteinExistence type="inferred from homology"/>
<gene>
    <name evidence="4" type="ORF">AAFC00_003358</name>
</gene>
<organism evidence="4 5">
    <name type="scientific">Neodothiora populina</name>
    <dbReference type="NCBI Taxonomy" id="2781224"/>
    <lineage>
        <taxon>Eukaryota</taxon>
        <taxon>Fungi</taxon>
        <taxon>Dikarya</taxon>
        <taxon>Ascomycota</taxon>
        <taxon>Pezizomycotina</taxon>
        <taxon>Dothideomycetes</taxon>
        <taxon>Dothideomycetidae</taxon>
        <taxon>Dothideales</taxon>
        <taxon>Dothioraceae</taxon>
        <taxon>Neodothiora</taxon>
    </lineage>
</organism>